<comment type="subcellular location">
    <subcellularLocation>
        <location evidence="10">Cell outer membrane</location>
        <topology evidence="10">Multi-pass membrane protein</topology>
    </subcellularLocation>
</comment>
<dbReference type="GO" id="GO:0015288">
    <property type="term" value="F:porin activity"/>
    <property type="evidence" value="ECO:0007669"/>
    <property type="project" value="UniProtKB-KW"/>
</dbReference>
<keyword evidence="2 10" id="KW-0813">Transport</keyword>
<evidence type="ECO:0000256" key="9">
    <source>
        <dbReference type="ARBA" id="ARBA00023237"/>
    </source>
</evidence>
<evidence type="ECO:0000256" key="5">
    <source>
        <dbReference type="ARBA" id="ARBA00022729"/>
    </source>
</evidence>
<comment type="function">
    <text evidence="10">Forms passive diffusion pores that allow small molecular weight hydrophilic materials across the outer membrane.</text>
</comment>
<feature type="chain" id="PRO_5043085968" description="Porin" evidence="10">
    <location>
        <begin position="24"/>
        <end position="440"/>
    </location>
</feature>
<dbReference type="SUPFAM" id="SSF56935">
    <property type="entry name" value="Porins"/>
    <property type="match status" value="1"/>
</dbReference>
<evidence type="ECO:0000313" key="11">
    <source>
        <dbReference type="EMBL" id="XBY45675.1"/>
    </source>
</evidence>
<evidence type="ECO:0000256" key="10">
    <source>
        <dbReference type="RuleBase" id="RU364005"/>
    </source>
</evidence>
<dbReference type="InterPro" id="IPR003684">
    <property type="entry name" value="Porin_alphabac"/>
</dbReference>
<evidence type="ECO:0000256" key="8">
    <source>
        <dbReference type="ARBA" id="ARBA00023136"/>
    </source>
</evidence>
<evidence type="ECO:0000256" key="6">
    <source>
        <dbReference type="ARBA" id="ARBA00023065"/>
    </source>
</evidence>
<reference evidence="11" key="1">
    <citation type="submission" date="2024-06" db="EMBL/GenBank/DDBJ databases">
        <title>Methylostella associata gen. nov., sp. nov., a novel Ancalomicrobiaceae-affiliated facultatively methylotrophic bacteria that feed on methanotrophs of the genus Methylococcus.</title>
        <authorList>
            <person name="Saltykova V."/>
            <person name="Danilova O.V."/>
            <person name="Oshkin I.Y."/>
            <person name="Belova S.E."/>
            <person name="Pimenov N.V."/>
            <person name="Dedysh S.N."/>
        </authorList>
    </citation>
    <scope>NUCLEOTIDE SEQUENCE</scope>
    <source>
        <strain evidence="11">S20</strain>
    </source>
</reference>
<dbReference type="EMBL" id="CP158568">
    <property type="protein sequence ID" value="XBY45675.1"/>
    <property type="molecule type" value="Genomic_DNA"/>
</dbReference>
<name>A0AAU7XDN2_9HYPH</name>
<keyword evidence="3 10" id="KW-1134">Transmembrane beta strand</keyword>
<dbReference type="KEGG" id="mflg:ABS361_05215"/>
<evidence type="ECO:0000256" key="4">
    <source>
        <dbReference type="ARBA" id="ARBA00022692"/>
    </source>
</evidence>
<keyword evidence="8 10" id="KW-0472">Membrane</keyword>
<evidence type="ECO:0000256" key="7">
    <source>
        <dbReference type="ARBA" id="ARBA00023114"/>
    </source>
</evidence>
<gene>
    <name evidence="11" type="ORF">ABS361_05215</name>
</gene>
<dbReference type="AlphaFoldDB" id="A0AAU7XDN2"/>
<dbReference type="GO" id="GO:0009279">
    <property type="term" value="C:cell outer membrane"/>
    <property type="evidence" value="ECO:0007669"/>
    <property type="project" value="UniProtKB-SubCell"/>
</dbReference>
<keyword evidence="6 10" id="KW-0406">Ion transport</keyword>
<feature type="signal peptide" evidence="10">
    <location>
        <begin position="1"/>
        <end position="23"/>
    </location>
</feature>
<keyword evidence="4 10" id="KW-0812">Transmembrane</keyword>
<accession>A0AAU7XDN2</accession>
<evidence type="ECO:0000256" key="1">
    <source>
        <dbReference type="ARBA" id="ARBA00009521"/>
    </source>
</evidence>
<dbReference type="Pfam" id="PF02530">
    <property type="entry name" value="Porin_2"/>
    <property type="match status" value="1"/>
</dbReference>
<keyword evidence="9 10" id="KW-0998">Cell outer membrane</keyword>
<keyword evidence="7 10" id="KW-0626">Porin</keyword>
<dbReference type="GO" id="GO:0046930">
    <property type="term" value="C:pore complex"/>
    <property type="evidence" value="ECO:0007669"/>
    <property type="project" value="UniProtKB-KW"/>
</dbReference>
<protein>
    <recommendedName>
        <fullName evidence="10">Porin</fullName>
    </recommendedName>
</protein>
<proteinExistence type="inferred from homology"/>
<dbReference type="GO" id="GO:0006811">
    <property type="term" value="P:monoatomic ion transport"/>
    <property type="evidence" value="ECO:0007669"/>
    <property type="project" value="UniProtKB-KW"/>
</dbReference>
<keyword evidence="5 10" id="KW-0732">Signal</keyword>
<dbReference type="RefSeq" id="WP_407050768.1">
    <property type="nucleotide sequence ID" value="NZ_CP158568.1"/>
</dbReference>
<comment type="similarity">
    <text evidence="1 10">Belongs to the alphaproteobacteria porin family.</text>
</comment>
<comment type="domain">
    <text evidence="10">Consists of 16-stranded beta-barrel sheets, with large surface-exposed loops, that form a transmembrane pore at the center of each barrel. The pore is partially ocluded by a peptide loop that folds into the pore lumen.</text>
</comment>
<evidence type="ECO:0000256" key="3">
    <source>
        <dbReference type="ARBA" id="ARBA00022452"/>
    </source>
</evidence>
<evidence type="ECO:0000256" key="2">
    <source>
        <dbReference type="ARBA" id="ARBA00022448"/>
    </source>
</evidence>
<sequence length="440" mass="48128">MSKHTLCGLAAVFLAGTAVPAVAGPAPGAIDYVKVCGEYGDAFFYIPGTETCLAIGGYVRFDAMAGSTSKGYQNFNDSSLWTEVESAHEGPVIGSGRSFHNALTNTQASLSFDARTASEYGLVRSYAELHWSVGSATRAVEIEIEKAFVQFGGLTAGRSQSFFDFFTGFDDPVYFAPSVSNRQTNLLAYTFAFSREITATISIEDGTFRRATNGSDEYAAGHKVPDIVANVRIDQQWGMFQAMAAYHQDYGSQQSTAAGTGPWQKDGYAFGVGLMFRLPQLGKGDKLWLQAAWAKGAVDYTGADPYWQSDFADRSNTGLFQRTDWSLTGGFHHGFSKQYGVNLLASWHDSRGWVWRNTFTGANAIYGPKSADYTQLDLGASFDWTPADNFLVRVGGEYRRVEYATANNYFNRRPTNVARSSDDGLVGYVRVVRKFGGDDD</sequence>
<organism evidence="11">
    <name type="scientific">Methyloraptor flagellatus</name>
    <dbReference type="NCBI Taxonomy" id="3162530"/>
    <lineage>
        <taxon>Bacteria</taxon>
        <taxon>Pseudomonadati</taxon>
        <taxon>Pseudomonadota</taxon>
        <taxon>Alphaproteobacteria</taxon>
        <taxon>Hyphomicrobiales</taxon>
        <taxon>Ancalomicrobiaceae</taxon>
        <taxon>Methyloraptor</taxon>
    </lineage>
</organism>